<feature type="region of interest" description="Disordered" evidence="1">
    <location>
        <begin position="1"/>
        <end position="56"/>
    </location>
</feature>
<name>A0A644ZCN7_9ZZZZ</name>
<sequence length="56" mass="5879">MTRDGVSTTTLTGAQRTVSQPTRKAASPGPDDRKGDQIGVSRPGPYDAGRVLILKP</sequence>
<protein>
    <submittedName>
        <fullName evidence="2">Uncharacterized protein</fullName>
    </submittedName>
</protein>
<feature type="compositionally biased region" description="Polar residues" evidence="1">
    <location>
        <begin position="1"/>
        <end position="22"/>
    </location>
</feature>
<accession>A0A644ZCN7</accession>
<comment type="caution">
    <text evidence="2">The sequence shown here is derived from an EMBL/GenBank/DDBJ whole genome shotgun (WGS) entry which is preliminary data.</text>
</comment>
<gene>
    <name evidence="2" type="ORF">SDC9_83081</name>
</gene>
<dbReference type="AlphaFoldDB" id="A0A644ZCN7"/>
<dbReference type="EMBL" id="VSSQ01007622">
    <property type="protein sequence ID" value="MPM36483.1"/>
    <property type="molecule type" value="Genomic_DNA"/>
</dbReference>
<evidence type="ECO:0000256" key="1">
    <source>
        <dbReference type="SAM" id="MobiDB-lite"/>
    </source>
</evidence>
<proteinExistence type="predicted"/>
<reference evidence="2" key="1">
    <citation type="submission" date="2019-08" db="EMBL/GenBank/DDBJ databases">
        <authorList>
            <person name="Kucharzyk K."/>
            <person name="Murdoch R.W."/>
            <person name="Higgins S."/>
            <person name="Loffler F."/>
        </authorList>
    </citation>
    <scope>NUCLEOTIDE SEQUENCE</scope>
</reference>
<evidence type="ECO:0000313" key="2">
    <source>
        <dbReference type="EMBL" id="MPM36483.1"/>
    </source>
</evidence>
<organism evidence="2">
    <name type="scientific">bioreactor metagenome</name>
    <dbReference type="NCBI Taxonomy" id="1076179"/>
    <lineage>
        <taxon>unclassified sequences</taxon>
        <taxon>metagenomes</taxon>
        <taxon>ecological metagenomes</taxon>
    </lineage>
</organism>